<name>A0A7W7RSG0_9ACTN</name>
<dbReference type="AlphaFoldDB" id="A0A7W7RSG0"/>
<protein>
    <submittedName>
        <fullName evidence="1">Uncharacterized protein</fullName>
    </submittedName>
</protein>
<proteinExistence type="predicted"/>
<dbReference type="RefSeq" id="WP_184753193.1">
    <property type="nucleotide sequence ID" value="NZ_BAABEK010000052.1"/>
</dbReference>
<reference evidence="1 2" key="1">
    <citation type="submission" date="2020-08" db="EMBL/GenBank/DDBJ databases">
        <title>Sequencing the genomes of 1000 actinobacteria strains.</title>
        <authorList>
            <person name="Klenk H.-P."/>
        </authorList>
    </citation>
    <scope>NUCLEOTIDE SEQUENCE [LARGE SCALE GENOMIC DNA]</scope>
    <source>
        <strain evidence="1 2">DSM 43023</strain>
    </source>
</reference>
<comment type="caution">
    <text evidence="1">The sequence shown here is derived from an EMBL/GenBank/DDBJ whole genome shotgun (WGS) entry which is preliminary data.</text>
</comment>
<dbReference type="Pfam" id="PF06224">
    <property type="entry name" value="AlkZ-like"/>
    <property type="match status" value="1"/>
</dbReference>
<evidence type="ECO:0000313" key="2">
    <source>
        <dbReference type="Proteomes" id="UP000534286"/>
    </source>
</evidence>
<keyword evidence="2" id="KW-1185">Reference proteome</keyword>
<accession>A0A7W7RSG0</accession>
<sequence>MTLGPALSSAVAGRADLFDGLDLDRLLPVARRILQERARDFTTLRGLLQKEFPEVNDQARGYAVRTQLPLVMVPTEDRWAFPRIVDFTPADSWLGSHTPTAPVS</sequence>
<organism evidence="1 2">
    <name type="scientific">Streptosporangium album</name>
    <dbReference type="NCBI Taxonomy" id="47479"/>
    <lineage>
        <taxon>Bacteria</taxon>
        <taxon>Bacillati</taxon>
        <taxon>Actinomycetota</taxon>
        <taxon>Actinomycetes</taxon>
        <taxon>Streptosporangiales</taxon>
        <taxon>Streptosporangiaceae</taxon>
        <taxon>Streptosporangium</taxon>
    </lineage>
</organism>
<dbReference type="InterPro" id="IPR009351">
    <property type="entry name" value="AlkZ-like"/>
</dbReference>
<evidence type="ECO:0000313" key="1">
    <source>
        <dbReference type="EMBL" id="MBB4936686.1"/>
    </source>
</evidence>
<dbReference type="Proteomes" id="UP000534286">
    <property type="component" value="Unassembled WGS sequence"/>
</dbReference>
<dbReference type="EMBL" id="JACHJU010000001">
    <property type="protein sequence ID" value="MBB4936686.1"/>
    <property type="molecule type" value="Genomic_DNA"/>
</dbReference>
<gene>
    <name evidence="1" type="ORF">FHR32_000991</name>
</gene>